<protein>
    <submittedName>
        <fullName evidence="2">Uncharacterized protein</fullName>
    </submittedName>
</protein>
<accession>A0A929PXV9</accession>
<feature type="transmembrane region" description="Helical" evidence="1">
    <location>
        <begin position="107"/>
        <end position="128"/>
    </location>
</feature>
<comment type="caution">
    <text evidence="2">The sequence shown here is derived from an EMBL/GenBank/DDBJ whole genome shotgun (WGS) entry which is preliminary data.</text>
</comment>
<evidence type="ECO:0000256" key="1">
    <source>
        <dbReference type="SAM" id="Phobius"/>
    </source>
</evidence>
<feature type="transmembrane region" description="Helical" evidence="1">
    <location>
        <begin position="81"/>
        <end position="101"/>
    </location>
</feature>
<dbReference type="Proteomes" id="UP000622475">
    <property type="component" value="Unassembled WGS sequence"/>
</dbReference>
<feature type="transmembrane region" description="Helical" evidence="1">
    <location>
        <begin position="40"/>
        <end position="69"/>
    </location>
</feature>
<evidence type="ECO:0000313" key="3">
    <source>
        <dbReference type="Proteomes" id="UP000622475"/>
    </source>
</evidence>
<keyword evidence="1" id="KW-1133">Transmembrane helix</keyword>
<dbReference type="AlphaFoldDB" id="A0A929PXV9"/>
<feature type="transmembrane region" description="Helical" evidence="1">
    <location>
        <begin position="9"/>
        <end position="28"/>
    </location>
</feature>
<sequence>MTVSPTLQYSFKIAFTTSLVSPMLYLALAGSHAASEAGFAIIWMLATMGIGSACALTVAMLFGQAVIFLYRQSLSATQVKLLLSIIATVLCALSMVIFYGWHEFDTIYYKLFVTYATVAVCGVWLYGIRVAPNKEL</sequence>
<evidence type="ECO:0000313" key="2">
    <source>
        <dbReference type="EMBL" id="MBE9662810.1"/>
    </source>
</evidence>
<organism evidence="2 3">
    <name type="scientific">Mucilaginibacter myungsuensis</name>
    <dbReference type="NCBI Taxonomy" id="649104"/>
    <lineage>
        <taxon>Bacteria</taxon>
        <taxon>Pseudomonadati</taxon>
        <taxon>Bacteroidota</taxon>
        <taxon>Sphingobacteriia</taxon>
        <taxon>Sphingobacteriales</taxon>
        <taxon>Sphingobacteriaceae</taxon>
        <taxon>Mucilaginibacter</taxon>
    </lineage>
</organism>
<reference evidence="2" key="1">
    <citation type="submission" date="2020-10" db="EMBL/GenBank/DDBJ databases">
        <title>Mucilaginibacter mali sp. nov., isolated from rhizosphere soil of apple orchard.</title>
        <authorList>
            <person name="Lee J.-S."/>
            <person name="Kim H.S."/>
            <person name="Kim J.-S."/>
        </authorList>
    </citation>
    <scope>NUCLEOTIDE SEQUENCE</scope>
    <source>
        <strain evidence="2">KCTC 22746</strain>
    </source>
</reference>
<dbReference type="RefSeq" id="WP_194112033.1">
    <property type="nucleotide sequence ID" value="NZ_JADFFL010000004.1"/>
</dbReference>
<proteinExistence type="predicted"/>
<keyword evidence="1" id="KW-0472">Membrane</keyword>
<dbReference type="EMBL" id="JADFFL010000004">
    <property type="protein sequence ID" value="MBE9662810.1"/>
    <property type="molecule type" value="Genomic_DNA"/>
</dbReference>
<name>A0A929PXV9_9SPHI</name>
<keyword evidence="3" id="KW-1185">Reference proteome</keyword>
<keyword evidence="1" id="KW-0812">Transmembrane</keyword>
<gene>
    <name evidence="2" type="ORF">IRJ16_13025</name>
</gene>